<reference evidence="2 3" key="1">
    <citation type="journal article" date="2014" name="Nature">
        <title>Sequential evolution of bacterial morphology by co-option of a developmental regulator.</title>
        <authorList>
            <person name="Jiang C."/>
            <person name="Brown P.J."/>
            <person name="Ducret A."/>
            <person name="Brun Y.V."/>
        </authorList>
    </citation>
    <scope>NUCLEOTIDE SEQUENCE [LARGE SCALE GENOMIC DNA]</scope>
    <source>
        <strain evidence="2 3">DSM 16100</strain>
    </source>
</reference>
<evidence type="ECO:0008006" key="4">
    <source>
        <dbReference type="Google" id="ProtNLM"/>
    </source>
</evidence>
<accession>V4RAB0</accession>
<organism evidence="2 3">
    <name type="scientific">Asticcacaulis benevestitus DSM 16100 = ATCC BAA-896</name>
    <dbReference type="NCBI Taxonomy" id="1121022"/>
    <lineage>
        <taxon>Bacteria</taxon>
        <taxon>Pseudomonadati</taxon>
        <taxon>Pseudomonadota</taxon>
        <taxon>Alphaproteobacteria</taxon>
        <taxon>Caulobacterales</taxon>
        <taxon>Caulobacteraceae</taxon>
        <taxon>Asticcacaulis</taxon>
    </lineage>
</organism>
<name>V4RAB0_9CAUL</name>
<feature type="chain" id="PRO_5004726455" description="Lipoprotein" evidence="1">
    <location>
        <begin position="24"/>
        <end position="137"/>
    </location>
</feature>
<protein>
    <recommendedName>
        <fullName evidence="4">Lipoprotein</fullName>
    </recommendedName>
</protein>
<keyword evidence="3" id="KW-1185">Reference proteome</keyword>
<proteinExistence type="predicted"/>
<comment type="caution">
    <text evidence="2">The sequence shown here is derived from an EMBL/GenBank/DDBJ whole genome shotgun (WGS) entry which is preliminary data.</text>
</comment>
<dbReference type="AlphaFoldDB" id="V4RAB0"/>
<evidence type="ECO:0000256" key="1">
    <source>
        <dbReference type="SAM" id="SignalP"/>
    </source>
</evidence>
<keyword evidence="1" id="KW-0732">Signal</keyword>
<dbReference type="Proteomes" id="UP000017837">
    <property type="component" value="Unassembled WGS sequence"/>
</dbReference>
<evidence type="ECO:0000313" key="2">
    <source>
        <dbReference type="EMBL" id="ESQ88373.1"/>
    </source>
</evidence>
<dbReference type="PATRIC" id="fig|1121022.4.peg.3275"/>
<dbReference type="RefSeq" id="WP_018081971.1">
    <property type="nucleotide sequence ID" value="NZ_AQWM01000009.1"/>
</dbReference>
<dbReference type="PROSITE" id="PS51257">
    <property type="entry name" value="PROKAR_LIPOPROTEIN"/>
    <property type="match status" value="1"/>
</dbReference>
<evidence type="ECO:0000313" key="3">
    <source>
        <dbReference type="Proteomes" id="UP000017837"/>
    </source>
</evidence>
<feature type="signal peptide" evidence="1">
    <location>
        <begin position="1"/>
        <end position="23"/>
    </location>
</feature>
<dbReference type="OrthoDB" id="7211210at2"/>
<gene>
    <name evidence="2" type="ORF">ABENE_16105</name>
</gene>
<dbReference type="EMBL" id="AWGB01000038">
    <property type="protein sequence ID" value="ESQ88373.1"/>
    <property type="molecule type" value="Genomic_DNA"/>
</dbReference>
<sequence>MFKTLTCVFSTLIILSVPTTVSACRMYRSEYTRVNSAYGAVIIATITDAQQLDDAFPSWRASAKLNQIVEGRNVPTSYTFVNYDAPEACRYKQPIAKIGEDWVLYLRYHPETAILTVYEAYPLSLARKIDKRFTGQP</sequence>